<comment type="function">
    <text evidence="10">Catalyzes the NADPH-dependent reduction of ketopantoate into pantoic acid.</text>
</comment>
<comment type="similarity">
    <text evidence="2 10">Belongs to the ketopantoate reductase family.</text>
</comment>
<comment type="catalytic activity">
    <reaction evidence="9 10">
        <text>(R)-pantoate + NADP(+) = 2-dehydropantoate + NADPH + H(+)</text>
        <dbReference type="Rhea" id="RHEA:16233"/>
        <dbReference type="ChEBI" id="CHEBI:11561"/>
        <dbReference type="ChEBI" id="CHEBI:15378"/>
        <dbReference type="ChEBI" id="CHEBI:15980"/>
        <dbReference type="ChEBI" id="CHEBI:57783"/>
        <dbReference type="ChEBI" id="CHEBI:58349"/>
        <dbReference type="EC" id="1.1.1.169"/>
    </reaction>
</comment>
<dbReference type="PANTHER" id="PTHR43765:SF2">
    <property type="entry name" value="2-DEHYDROPANTOATE 2-REDUCTASE"/>
    <property type="match status" value="1"/>
</dbReference>
<keyword evidence="5 10" id="KW-0566">Pantothenate biosynthesis</keyword>
<dbReference type="InterPro" id="IPR013328">
    <property type="entry name" value="6PGD_dom2"/>
</dbReference>
<name>A0A0C2JWS3_9VIBR</name>
<dbReference type="UniPathway" id="UPA00028">
    <property type="reaction ID" value="UER00004"/>
</dbReference>
<evidence type="ECO:0000256" key="2">
    <source>
        <dbReference type="ARBA" id="ARBA00007870"/>
    </source>
</evidence>
<dbReference type="FunFam" id="1.10.1040.10:FF:000017">
    <property type="entry name" value="2-dehydropantoate 2-reductase"/>
    <property type="match status" value="1"/>
</dbReference>
<dbReference type="Proteomes" id="UP000031672">
    <property type="component" value="Unassembled WGS sequence"/>
</dbReference>
<evidence type="ECO:0000313" key="14">
    <source>
        <dbReference type="Proteomes" id="UP000031672"/>
    </source>
</evidence>
<dbReference type="Pfam" id="PF02558">
    <property type="entry name" value="ApbA"/>
    <property type="match status" value="1"/>
</dbReference>
<protein>
    <recommendedName>
        <fullName evidence="4 10">2-dehydropantoate 2-reductase</fullName>
        <ecNumber evidence="3 10">1.1.1.169</ecNumber>
    </recommendedName>
    <alternativeName>
        <fullName evidence="8 10">Ketopantoate reductase</fullName>
    </alternativeName>
</protein>
<dbReference type="EMBL" id="JTKH01000006">
    <property type="protein sequence ID" value="KII80355.1"/>
    <property type="molecule type" value="Genomic_DNA"/>
</dbReference>
<evidence type="ECO:0000259" key="12">
    <source>
        <dbReference type="Pfam" id="PF08546"/>
    </source>
</evidence>
<feature type="domain" description="Ketopantoate reductase C-terminal" evidence="12">
    <location>
        <begin position="168"/>
        <end position="290"/>
    </location>
</feature>
<keyword evidence="6 10" id="KW-0521">NADP</keyword>
<dbReference type="GO" id="GO:0005737">
    <property type="term" value="C:cytoplasm"/>
    <property type="evidence" value="ECO:0007669"/>
    <property type="project" value="TreeGrafter"/>
</dbReference>
<evidence type="ECO:0000256" key="1">
    <source>
        <dbReference type="ARBA" id="ARBA00004994"/>
    </source>
</evidence>
<keyword evidence="7 10" id="KW-0560">Oxidoreductase</keyword>
<evidence type="ECO:0000256" key="10">
    <source>
        <dbReference type="RuleBase" id="RU362068"/>
    </source>
</evidence>
<dbReference type="GO" id="GO:0015940">
    <property type="term" value="P:pantothenate biosynthetic process"/>
    <property type="evidence" value="ECO:0007669"/>
    <property type="project" value="UniProtKB-UniPathway"/>
</dbReference>
<dbReference type="SUPFAM" id="SSF51735">
    <property type="entry name" value="NAD(P)-binding Rossmann-fold domains"/>
    <property type="match status" value="1"/>
</dbReference>
<dbReference type="Gene3D" id="3.40.50.720">
    <property type="entry name" value="NAD(P)-binding Rossmann-like Domain"/>
    <property type="match status" value="1"/>
</dbReference>
<dbReference type="STRING" id="1461322.OJ16_03260"/>
<gene>
    <name evidence="13" type="ORF">OJ16_03260</name>
</gene>
<evidence type="ECO:0000256" key="8">
    <source>
        <dbReference type="ARBA" id="ARBA00032024"/>
    </source>
</evidence>
<evidence type="ECO:0000256" key="5">
    <source>
        <dbReference type="ARBA" id="ARBA00022655"/>
    </source>
</evidence>
<dbReference type="NCBIfam" id="NF005087">
    <property type="entry name" value="PRK06522.1-1"/>
    <property type="match status" value="1"/>
</dbReference>
<reference evidence="13 14" key="1">
    <citation type="submission" date="2014-11" db="EMBL/GenBank/DDBJ databases">
        <title>Draft Genome Sequence of Vibrio piscirenalis strains CECT 8603T and CECT 8604, two marine Gammaproteobacterium isolated from cultured gilthead sea bream (Sparus aurata).</title>
        <authorList>
            <person name="Arahal D.R."/>
            <person name="Rodrigo-Torres L."/>
            <person name="Lucena T."/>
            <person name="Pujalte M.J."/>
        </authorList>
    </citation>
    <scope>NUCLEOTIDE SEQUENCE [LARGE SCALE GENOMIC DNA]</scope>
    <source>
        <strain evidence="13 14">DCR 1-4-2</strain>
    </source>
</reference>
<dbReference type="InterPro" id="IPR008927">
    <property type="entry name" value="6-PGluconate_DH-like_C_sf"/>
</dbReference>
<proteinExistence type="inferred from homology"/>
<evidence type="ECO:0000256" key="6">
    <source>
        <dbReference type="ARBA" id="ARBA00022857"/>
    </source>
</evidence>
<dbReference type="InterPro" id="IPR013752">
    <property type="entry name" value="KPA_reductase"/>
</dbReference>
<dbReference type="InterPro" id="IPR003710">
    <property type="entry name" value="ApbA"/>
</dbReference>
<keyword evidence="14" id="KW-1185">Reference proteome</keyword>
<feature type="domain" description="Ketopantoate reductase N-terminal" evidence="11">
    <location>
        <begin position="4"/>
        <end position="142"/>
    </location>
</feature>
<evidence type="ECO:0000259" key="11">
    <source>
        <dbReference type="Pfam" id="PF02558"/>
    </source>
</evidence>
<dbReference type="InterPro" id="IPR013332">
    <property type="entry name" value="KPR_N"/>
</dbReference>
<dbReference type="InterPro" id="IPR036291">
    <property type="entry name" value="NAD(P)-bd_dom_sf"/>
</dbReference>
<evidence type="ECO:0000256" key="9">
    <source>
        <dbReference type="ARBA" id="ARBA00048793"/>
    </source>
</evidence>
<dbReference type="RefSeq" id="WP_040987421.1">
    <property type="nucleotide sequence ID" value="NZ_JTKH01000006.1"/>
</dbReference>
<dbReference type="PANTHER" id="PTHR43765">
    <property type="entry name" value="2-DEHYDROPANTOATE 2-REDUCTASE-RELATED"/>
    <property type="match status" value="1"/>
</dbReference>
<accession>A0A0C2NW61</accession>
<evidence type="ECO:0000256" key="7">
    <source>
        <dbReference type="ARBA" id="ARBA00023002"/>
    </source>
</evidence>
<dbReference type="AlphaFoldDB" id="A0A0C2JWS3"/>
<dbReference type="NCBIfam" id="TIGR00745">
    <property type="entry name" value="apbA_panE"/>
    <property type="match status" value="1"/>
</dbReference>
<evidence type="ECO:0000313" key="13">
    <source>
        <dbReference type="EMBL" id="KII80355.1"/>
    </source>
</evidence>
<comment type="caution">
    <text evidence="13">The sequence shown here is derived from an EMBL/GenBank/DDBJ whole genome shotgun (WGS) entry which is preliminary data.</text>
</comment>
<comment type="pathway">
    <text evidence="1 10">Cofactor biosynthesis; (R)-pantothenate biosynthesis; (R)-pantoate from 3-methyl-2-oxobutanoate: step 2/2.</text>
</comment>
<dbReference type="OrthoDB" id="6530772at2"/>
<organism evidence="13 14">
    <name type="scientific">Vibrio renipiscarius</name>
    <dbReference type="NCBI Taxonomy" id="1461322"/>
    <lineage>
        <taxon>Bacteria</taxon>
        <taxon>Pseudomonadati</taxon>
        <taxon>Pseudomonadota</taxon>
        <taxon>Gammaproteobacteria</taxon>
        <taxon>Vibrionales</taxon>
        <taxon>Vibrionaceae</taxon>
        <taxon>Vibrio</taxon>
    </lineage>
</organism>
<dbReference type="GO" id="GO:0050661">
    <property type="term" value="F:NADP binding"/>
    <property type="evidence" value="ECO:0007669"/>
    <property type="project" value="TreeGrafter"/>
</dbReference>
<dbReference type="GO" id="GO:0008677">
    <property type="term" value="F:2-dehydropantoate 2-reductase activity"/>
    <property type="evidence" value="ECO:0007669"/>
    <property type="project" value="UniProtKB-EC"/>
</dbReference>
<dbReference type="EC" id="1.1.1.169" evidence="3 10"/>
<evidence type="ECO:0000256" key="3">
    <source>
        <dbReference type="ARBA" id="ARBA00013014"/>
    </source>
</evidence>
<dbReference type="InterPro" id="IPR050838">
    <property type="entry name" value="Ketopantoate_reductase"/>
</dbReference>
<dbReference type="Gene3D" id="1.10.1040.10">
    <property type="entry name" value="N-(1-d-carboxylethyl)-l-norvaline Dehydrogenase, domain 2"/>
    <property type="match status" value="1"/>
</dbReference>
<accession>A0A0C2JWS3</accession>
<evidence type="ECO:0000256" key="4">
    <source>
        <dbReference type="ARBA" id="ARBA00019465"/>
    </source>
</evidence>
<dbReference type="SUPFAM" id="SSF48179">
    <property type="entry name" value="6-phosphogluconate dehydrogenase C-terminal domain-like"/>
    <property type="match status" value="1"/>
</dbReference>
<dbReference type="Pfam" id="PF08546">
    <property type="entry name" value="ApbA_C"/>
    <property type="match status" value="1"/>
</dbReference>
<sequence length="293" mass="32280">MNFAIVGPGAIGSLWASYLIQAGHHVCLWSRNSSPHISIQRDECPAIQFHNGHTEQLAQADVVLVTLKAPQVQHVLESIAPHIDKDAILLLMHNGMGTAKATQTLFPNNPLLLATTTHGAYRPSSTQVLHTGQGQTLIGAVNQKGTQCEFLVEVLNHALPQVHWQHQINQALWNKVAINCAINPLTALHQIRNGELAAVHYRSQLDSITTEVALVMQAEGIDADAQHLRKTVNDVIEATANNYSSMEQDIAHQRPSEIDFITGHLIKTARTHGIDVPVNEQLYHAIKQIEQSW</sequence>